<evidence type="ECO:0000256" key="4">
    <source>
        <dbReference type="ARBA" id="ARBA00022679"/>
    </source>
</evidence>
<dbReference type="Gene3D" id="1.10.20.140">
    <property type="match status" value="1"/>
</dbReference>
<dbReference type="EC" id="2.5.1.75" evidence="10"/>
<dbReference type="GO" id="GO:0052381">
    <property type="term" value="F:tRNA dimethylallyltransferase activity"/>
    <property type="evidence" value="ECO:0007669"/>
    <property type="project" value="UniProtKB-UniRule"/>
</dbReference>
<dbReference type="Gene3D" id="3.40.50.300">
    <property type="entry name" value="P-loop containing nucleotide triphosphate hydrolases"/>
    <property type="match status" value="1"/>
</dbReference>
<keyword evidence="7 10" id="KW-0067">ATP-binding</keyword>
<evidence type="ECO:0000256" key="10">
    <source>
        <dbReference type="HAMAP-Rule" id="MF_00185"/>
    </source>
</evidence>
<dbReference type="PANTHER" id="PTHR11088:SF60">
    <property type="entry name" value="TRNA DIMETHYLALLYLTRANSFERASE"/>
    <property type="match status" value="1"/>
</dbReference>
<dbReference type="Pfam" id="PF01715">
    <property type="entry name" value="IPPT"/>
    <property type="match status" value="1"/>
</dbReference>
<evidence type="ECO:0000256" key="6">
    <source>
        <dbReference type="ARBA" id="ARBA00022741"/>
    </source>
</evidence>
<organism evidence="15 16">
    <name type="scientific">Nocardiopsis alba</name>
    <dbReference type="NCBI Taxonomy" id="53437"/>
    <lineage>
        <taxon>Bacteria</taxon>
        <taxon>Bacillati</taxon>
        <taxon>Actinomycetota</taxon>
        <taxon>Actinomycetes</taxon>
        <taxon>Streptosporangiales</taxon>
        <taxon>Nocardiopsidaceae</taxon>
        <taxon>Nocardiopsis</taxon>
    </lineage>
</organism>
<evidence type="ECO:0000256" key="1">
    <source>
        <dbReference type="ARBA" id="ARBA00001946"/>
    </source>
</evidence>
<keyword evidence="6 10" id="KW-0547">Nucleotide-binding</keyword>
<dbReference type="EMBL" id="WWHY01000001">
    <property type="protein sequence ID" value="MYR34261.1"/>
    <property type="molecule type" value="Genomic_DNA"/>
</dbReference>
<comment type="similarity">
    <text evidence="3 10 13">Belongs to the IPP transferase family.</text>
</comment>
<dbReference type="GO" id="GO:0005524">
    <property type="term" value="F:ATP binding"/>
    <property type="evidence" value="ECO:0007669"/>
    <property type="project" value="UniProtKB-UniRule"/>
</dbReference>
<comment type="function">
    <text evidence="2 10 12">Catalyzes the transfer of a dimethylallyl group onto the adenine at position 37 in tRNAs that read codons beginning with uridine, leading to the formation of N6-(dimethylallyl)adenosine (i(6)A).</text>
</comment>
<feature type="region of interest" description="Interaction with substrate tRNA" evidence="10">
    <location>
        <begin position="40"/>
        <end position="43"/>
    </location>
</feature>
<comment type="catalytic activity">
    <reaction evidence="9 10 11">
        <text>adenosine(37) in tRNA + dimethylallyl diphosphate = N(6)-dimethylallyladenosine(37) in tRNA + diphosphate</text>
        <dbReference type="Rhea" id="RHEA:26482"/>
        <dbReference type="Rhea" id="RHEA-COMP:10162"/>
        <dbReference type="Rhea" id="RHEA-COMP:10375"/>
        <dbReference type="ChEBI" id="CHEBI:33019"/>
        <dbReference type="ChEBI" id="CHEBI:57623"/>
        <dbReference type="ChEBI" id="CHEBI:74411"/>
        <dbReference type="ChEBI" id="CHEBI:74415"/>
        <dbReference type="EC" id="2.5.1.75"/>
    </reaction>
</comment>
<feature type="site" description="Interaction with substrate tRNA" evidence="10">
    <location>
        <position position="106"/>
    </location>
</feature>
<dbReference type="SUPFAM" id="SSF52540">
    <property type="entry name" value="P-loop containing nucleoside triphosphate hydrolases"/>
    <property type="match status" value="1"/>
</dbReference>
<keyword evidence="5 10" id="KW-0819">tRNA processing</keyword>
<dbReference type="HAMAP" id="MF_00185">
    <property type="entry name" value="IPP_trans"/>
    <property type="match status" value="1"/>
</dbReference>
<dbReference type="NCBIfam" id="TIGR00174">
    <property type="entry name" value="miaA"/>
    <property type="match status" value="1"/>
</dbReference>
<evidence type="ECO:0000313" key="17">
    <source>
        <dbReference type="Proteomes" id="UP001585053"/>
    </source>
</evidence>
<comment type="subunit">
    <text evidence="10">Monomer.</text>
</comment>
<dbReference type="PANTHER" id="PTHR11088">
    <property type="entry name" value="TRNA DIMETHYLALLYLTRANSFERASE"/>
    <property type="match status" value="1"/>
</dbReference>
<feature type="binding site" evidence="10">
    <location>
        <begin position="11"/>
        <end position="16"/>
    </location>
    <ligand>
        <name>substrate</name>
    </ligand>
</feature>
<proteinExistence type="inferred from homology"/>
<gene>
    <name evidence="10 15" type="primary">miaA</name>
    <name evidence="15" type="ORF">GTW20_18890</name>
    <name evidence="14" type="ORF">VSQ78_08395</name>
</gene>
<protein>
    <recommendedName>
        <fullName evidence="10">tRNA dimethylallyltransferase</fullName>
        <ecNumber evidence="10">2.5.1.75</ecNumber>
    </recommendedName>
    <alternativeName>
        <fullName evidence="10">Dimethylallyl diphosphate:tRNA dimethylallyltransferase</fullName>
        <shortName evidence="10">DMAPP:tRNA dimethylallyltransferase</shortName>
        <shortName evidence="10">DMATase</shortName>
    </alternativeName>
    <alternativeName>
        <fullName evidence="10">Isopentenyl-diphosphate:tRNA isopentenyltransferase</fullName>
        <shortName evidence="10">IPP transferase</shortName>
        <shortName evidence="10">IPPT</shortName>
        <shortName evidence="10">IPTase</shortName>
    </alternativeName>
</protein>
<keyword evidence="17" id="KW-1185">Reference proteome</keyword>
<evidence type="ECO:0000256" key="2">
    <source>
        <dbReference type="ARBA" id="ARBA00003213"/>
    </source>
</evidence>
<evidence type="ECO:0000313" key="15">
    <source>
        <dbReference type="EMBL" id="MYR34261.1"/>
    </source>
</evidence>
<evidence type="ECO:0000256" key="9">
    <source>
        <dbReference type="ARBA" id="ARBA00049563"/>
    </source>
</evidence>
<feature type="binding site" evidence="10">
    <location>
        <begin position="9"/>
        <end position="16"/>
    </location>
    <ligand>
        <name>ATP</name>
        <dbReference type="ChEBI" id="CHEBI:30616"/>
    </ligand>
</feature>
<dbReference type="FunFam" id="1.10.20.140:FF:000001">
    <property type="entry name" value="tRNA dimethylallyltransferase"/>
    <property type="match status" value="1"/>
</dbReference>
<evidence type="ECO:0000313" key="16">
    <source>
        <dbReference type="Proteomes" id="UP000467124"/>
    </source>
</evidence>
<sequence length="331" mass="36714">MIKVIAVVGPTAVGKSDLAVDLASRLEERTGRRGEVINADSMQLYRGMDIGTAKLPESERRGVPHHLLDIWEVHEPADVASYQTLARERVEDCADRDVVPILVGGSGLYVRAVLDHMDFPGTDPEVRARLEAELADVGPGLLHARLAEADPAAARTILPGNGRRIVRALEVIELTGRPFTANLPDHTSFYPCVQLGLTAPRPELDERIDLRVERMWDGGLLEEVRRLDPLGLREGRTASKALGYAQALSQLDGDLTEAEAKESTARATRRFARRQESWFRRDPRVRWLPYDAPNLVERAMTQVESALSDRVEEESGEALVDVATMLPYSRS</sequence>
<evidence type="ECO:0000256" key="11">
    <source>
        <dbReference type="RuleBase" id="RU003783"/>
    </source>
</evidence>
<reference evidence="15 16" key="1">
    <citation type="journal article" date="2019" name="Nat. Commun.">
        <title>The antimicrobial potential of Streptomyces from insect microbiomes.</title>
        <authorList>
            <person name="Chevrette M.G."/>
            <person name="Carlson C.M."/>
            <person name="Ortega H.E."/>
            <person name="Thomas C."/>
            <person name="Ananiev G.E."/>
            <person name="Barns K.J."/>
            <person name="Book A.J."/>
            <person name="Cagnazzo J."/>
            <person name="Carlos C."/>
            <person name="Flanigan W."/>
            <person name="Grubbs K.J."/>
            <person name="Horn H.A."/>
            <person name="Hoffmann F.M."/>
            <person name="Klassen J.L."/>
            <person name="Knack J.J."/>
            <person name="Lewin G.R."/>
            <person name="McDonald B.R."/>
            <person name="Muller L."/>
            <person name="Melo W.G.P."/>
            <person name="Pinto-Tomas A.A."/>
            <person name="Schmitz A."/>
            <person name="Wendt-Pienkowski E."/>
            <person name="Wildman S."/>
            <person name="Zhao M."/>
            <person name="Zhang F."/>
            <person name="Bugni T.S."/>
            <person name="Andes D.R."/>
            <person name="Pupo M.T."/>
            <person name="Currie C.R."/>
        </authorList>
    </citation>
    <scope>NUCLEOTIDE SEQUENCE [LARGE SCALE GENOMIC DNA]</scope>
    <source>
        <strain evidence="15 16">SID5840</strain>
    </source>
</reference>
<evidence type="ECO:0000256" key="5">
    <source>
        <dbReference type="ARBA" id="ARBA00022694"/>
    </source>
</evidence>
<comment type="caution">
    <text evidence="15">The sequence shown here is derived from an EMBL/GenBank/DDBJ whole genome shotgun (WGS) entry which is preliminary data.</text>
</comment>
<comment type="cofactor">
    <cofactor evidence="1 10">
        <name>Mg(2+)</name>
        <dbReference type="ChEBI" id="CHEBI:18420"/>
    </cofactor>
</comment>
<feature type="site" description="Interaction with substrate tRNA" evidence="10">
    <location>
        <position position="127"/>
    </location>
</feature>
<evidence type="ECO:0000256" key="13">
    <source>
        <dbReference type="RuleBase" id="RU003785"/>
    </source>
</evidence>
<dbReference type="Proteomes" id="UP001585053">
    <property type="component" value="Unassembled WGS sequence"/>
</dbReference>
<name>A0A7K2IWD3_9ACTN</name>
<dbReference type="EMBL" id="JAYMRS010000002">
    <property type="protein sequence ID" value="MFB8767718.1"/>
    <property type="molecule type" value="Genomic_DNA"/>
</dbReference>
<dbReference type="RefSeq" id="WP_017534201.1">
    <property type="nucleotide sequence ID" value="NZ_JAYMRS010000002.1"/>
</dbReference>
<dbReference type="InterPro" id="IPR018022">
    <property type="entry name" value="IPT"/>
</dbReference>
<evidence type="ECO:0000256" key="3">
    <source>
        <dbReference type="ARBA" id="ARBA00005842"/>
    </source>
</evidence>
<reference evidence="14 17" key="2">
    <citation type="submission" date="2024-01" db="EMBL/GenBank/DDBJ databases">
        <title>Genome mining of biosynthetic gene clusters to explore secondary metabolites of Streptomyces sp.</title>
        <authorList>
            <person name="Baig A."/>
            <person name="Ajitkumar Shintre N."/>
            <person name="Kumar H."/>
            <person name="Anbarasu A."/>
            <person name="Ramaiah S."/>
        </authorList>
    </citation>
    <scope>NUCLEOTIDE SEQUENCE [LARGE SCALE GENOMIC DNA]</scope>
    <source>
        <strain evidence="14 17">A01</strain>
    </source>
</reference>
<keyword evidence="4 10" id="KW-0808">Transferase</keyword>
<evidence type="ECO:0000313" key="14">
    <source>
        <dbReference type="EMBL" id="MFB8767718.1"/>
    </source>
</evidence>
<evidence type="ECO:0000256" key="12">
    <source>
        <dbReference type="RuleBase" id="RU003784"/>
    </source>
</evidence>
<dbReference type="InterPro" id="IPR027417">
    <property type="entry name" value="P-loop_NTPase"/>
</dbReference>
<evidence type="ECO:0000256" key="8">
    <source>
        <dbReference type="ARBA" id="ARBA00022842"/>
    </source>
</evidence>
<dbReference type="GO" id="GO:0006400">
    <property type="term" value="P:tRNA modification"/>
    <property type="evidence" value="ECO:0007669"/>
    <property type="project" value="TreeGrafter"/>
</dbReference>
<keyword evidence="8 10" id="KW-0460">Magnesium</keyword>
<dbReference type="Proteomes" id="UP000467124">
    <property type="component" value="Unassembled WGS sequence"/>
</dbReference>
<evidence type="ECO:0000256" key="7">
    <source>
        <dbReference type="ARBA" id="ARBA00022840"/>
    </source>
</evidence>
<dbReference type="AlphaFoldDB" id="A0A7K2IWD3"/>
<accession>A0A7K2IWD3</accession>
<comment type="caution">
    <text evidence="10">Lacks conserved residue(s) required for the propagation of feature annotation.</text>
</comment>
<dbReference type="InterPro" id="IPR039657">
    <property type="entry name" value="Dimethylallyltransferase"/>
</dbReference>